<dbReference type="RefSeq" id="WP_131258117.1">
    <property type="nucleotide sequence ID" value="NZ_JBHSUS010000001.1"/>
</dbReference>
<dbReference type="PANTHER" id="PTHR38772:SF1">
    <property type="entry name" value="NUCLEOID-ASSOCIATED PROTEIN YEJK"/>
    <property type="match status" value="1"/>
</dbReference>
<accession>A0ABW1XJC2</accession>
<organism evidence="4 5">
    <name type="scientific">Pseudobowmanella zhangzhouensis</name>
    <dbReference type="NCBI Taxonomy" id="1537679"/>
    <lineage>
        <taxon>Bacteria</taxon>
        <taxon>Pseudomonadati</taxon>
        <taxon>Pseudomonadota</taxon>
        <taxon>Gammaproteobacteria</taxon>
        <taxon>Alteromonadales</taxon>
        <taxon>Alteromonadaceae</taxon>
    </lineage>
</organism>
<dbReference type="Pfam" id="PF04245">
    <property type="entry name" value="NA37"/>
    <property type="match status" value="1"/>
</dbReference>
<keyword evidence="3" id="KW-0963">Cytoplasm</keyword>
<evidence type="ECO:0000256" key="1">
    <source>
        <dbReference type="ARBA" id="ARBA00004453"/>
    </source>
</evidence>
<reference evidence="5" key="1">
    <citation type="journal article" date="2019" name="Int. J. Syst. Evol. Microbiol.">
        <title>The Global Catalogue of Microorganisms (GCM) 10K type strain sequencing project: providing services to taxonomists for standard genome sequencing and annotation.</title>
        <authorList>
            <consortium name="The Broad Institute Genomics Platform"/>
            <consortium name="The Broad Institute Genome Sequencing Center for Infectious Disease"/>
            <person name="Wu L."/>
            <person name="Ma J."/>
        </authorList>
    </citation>
    <scope>NUCLEOTIDE SEQUENCE [LARGE SCALE GENOMIC DNA]</scope>
    <source>
        <strain evidence="5">CGMCC 1.16031</strain>
    </source>
</reference>
<evidence type="ECO:0000313" key="4">
    <source>
        <dbReference type="EMBL" id="MFC6440317.1"/>
    </source>
</evidence>
<dbReference type="EMBL" id="JBHSUS010000001">
    <property type="protein sequence ID" value="MFC6440317.1"/>
    <property type="molecule type" value="Genomic_DNA"/>
</dbReference>
<comment type="caution">
    <text evidence="4">The sequence shown here is derived from an EMBL/GenBank/DDBJ whole genome shotgun (WGS) entry which is preliminary data.</text>
</comment>
<dbReference type="Proteomes" id="UP001596364">
    <property type="component" value="Unassembled WGS sequence"/>
</dbReference>
<keyword evidence="5" id="KW-1185">Reference proteome</keyword>
<dbReference type="NCBIfam" id="NF001557">
    <property type="entry name" value="PRK00378.1"/>
    <property type="match status" value="1"/>
</dbReference>
<proteinExistence type="inferred from homology"/>
<protein>
    <submittedName>
        <fullName evidence="4">Nucleoid-associated protein YejK</fullName>
    </submittedName>
</protein>
<comment type="similarity">
    <text evidence="2">Belongs to the YejK family.</text>
</comment>
<evidence type="ECO:0000313" key="5">
    <source>
        <dbReference type="Proteomes" id="UP001596364"/>
    </source>
</evidence>
<sequence>MSVVVHHCIVHQLQLDAEGKLVLQPRNTCLDISPQIEQLTLQMHQVYAGKPGKGVGGLVSDEADSFPALLDALGDDEDSFLQFSQQTSALLTKTLVEFATIETGFIVFTQYQYLATEFLLIGLLNTKQHVEIDASMQLNVRDHLDLAKMQLAARIDLTERRINADQNRYVSFIKGRAGRKVSDFFLAFLSCEELVDIKKQNKELIAAVDDYLAVEQLDVTEKQQTRAQLANYYKEKIESGEDIQIKELAEQLPKGERDFIQFTEVSERKLEQQFQPDPTVVRSLSKFSGAGGGVTIAFDRKLLGERVQYDPHSDTLLIKGVPPNLKDQLNKANSNS</sequence>
<dbReference type="PANTHER" id="PTHR38772">
    <property type="match status" value="1"/>
</dbReference>
<comment type="subcellular location">
    <subcellularLocation>
        <location evidence="1">Cytoplasm</location>
        <location evidence="1">Nucleoid</location>
    </subcellularLocation>
</comment>
<evidence type="ECO:0000256" key="3">
    <source>
        <dbReference type="ARBA" id="ARBA00022490"/>
    </source>
</evidence>
<evidence type="ECO:0000256" key="2">
    <source>
        <dbReference type="ARBA" id="ARBA00009035"/>
    </source>
</evidence>
<dbReference type="InterPro" id="IPR007358">
    <property type="entry name" value="Nucleoid_associated_NdpA"/>
</dbReference>
<gene>
    <name evidence="4" type="primary">yejK</name>
    <name evidence="4" type="ORF">ACFP85_09180</name>
</gene>
<name>A0ABW1XJC2_9ALTE</name>